<proteinExistence type="inferred from homology"/>
<reference evidence="2 3" key="1">
    <citation type="submission" date="2016-11" db="EMBL/GenBank/DDBJ databases">
        <authorList>
            <person name="Jaros S."/>
            <person name="Januszkiewicz K."/>
            <person name="Wedrychowicz H."/>
        </authorList>
    </citation>
    <scope>NUCLEOTIDE SEQUENCE [LARGE SCALE GENOMIC DNA]</scope>
    <source>
        <strain evidence="2 3">DSM 26991</strain>
    </source>
</reference>
<dbReference type="OrthoDB" id="9777133at2"/>
<evidence type="ECO:0000313" key="3">
    <source>
        <dbReference type="Proteomes" id="UP000184509"/>
    </source>
</evidence>
<sequence length="253" mass="29155">MQIIISPAKTINTKSSQKAPAKSIPQFADEAKEIALHMAQYSVEELERLLKISPKLALETFKRFETFHSDEAPSLQALLAYTGMVFKHIAPADFSDEDFLYAHEHLCIASPFYGLVRPLDMIKAYRMEYDVKLPELGNVSMADFWKPILTQPFIEDVMKSGGVLVNLASMDIQPSFDWKRVEKEVQVITPEFKMWKKGKLDTVTIYAKMARGEMTRFILKNRIEELEALKAFTWEGFRFDPERSEDNKLVFIC</sequence>
<evidence type="ECO:0000256" key="1">
    <source>
        <dbReference type="HAMAP-Rule" id="MF_00652"/>
    </source>
</evidence>
<protein>
    <recommendedName>
        <fullName evidence="1">UPF0246 protein SAMN05444405_11752</fullName>
    </recommendedName>
</protein>
<dbReference type="Proteomes" id="UP000184509">
    <property type="component" value="Unassembled WGS sequence"/>
</dbReference>
<dbReference type="HAMAP" id="MF_00652">
    <property type="entry name" value="UPF0246"/>
    <property type="match status" value="1"/>
</dbReference>
<keyword evidence="3" id="KW-1185">Reference proteome</keyword>
<dbReference type="Pfam" id="PF03883">
    <property type="entry name" value="H2O2_YaaD"/>
    <property type="match status" value="1"/>
</dbReference>
<comment type="similarity">
    <text evidence="1">Belongs to the UPF0246 family.</text>
</comment>
<gene>
    <name evidence="2" type="ORF">SAMN05444405_11752</name>
</gene>
<organism evidence="2 3">
    <name type="scientific">Bacteroides luti</name>
    <dbReference type="NCBI Taxonomy" id="1297750"/>
    <lineage>
        <taxon>Bacteria</taxon>
        <taxon>Pseudomonadati</taxon>
        <taxon>Bacteroidota</taxon>
        <taxon>Bacteroidia</taxon>
        <taxon>Bacteroidales</taxon>
        <taxon>Bacteroidaceae</taxon>
        <taxon>Bacteroides</taxon>
    </lineage>
</organism>
<dbReference type="GO" id="GO:0005829">
    <property type="term" value="C:cytosol"/>
    <property type="evidence" value="ECO:0007669"/>
    <property type="project" value="TreeGrafter"/>
</dbReference>
<dbReference type="InterPro" id="IPR005583">
    <property type="entry name" value="YaaA"/>
</dbReference>
<dbReference type="PANTHER" id="PTHR30283:SF4">
    <property type="entry name" value="PEROXIDE STRESS RESISTANCE PROTEIN YAAA"/>
    <property type="match status" value="1"/>
</dbReference>
<dbReference type="RefSeq" id="WP_073403469.1">
    <property type="nucleotide sequence ID" value="NZ_FQTV01000017.1"/>
</dbReference>
<name>A0A1M5FP25_9BACE</name>
<dbReference type="STRING" id="1297750.SAMN05444405_11752"/>
<dbReference type="AlphaFoldDB" id="A0A1M5FP25"/>
<dbReference type="PANTHER" id="PTHR30283">
    <property type="entry name" value="PEROXIDE STRESS RESPONSE PROTEIN YAAA"/>
    <property type="match status" value="1"/>
</dbReference>
<evidence type="ECO:0000313" key="2">
    <source>
        <dbReference type="EMBL" id="SHF93184.1"/>
    </source>
</evidence>
<accession>A0A1M5FP25</accession>
<dbReference type="NCBIfam" id="NF002547">
    <property type="entry name" value="PRK02101.2-5"/>
    <property type="match status" value="1"/>
</dbReference>
<dbReference type="EMBL" id="FQTV01000017">
    <property type="protein sequence ID" value="SHF93184.1"/>
    <property type="molecule type" value="Genomic_DNA"/>
</dbReference>
<dbReference type="GO" id="GO:0033194">
    <property type="term" value="P:response to hydroperoxide"/>
    <property type="evidence" value="ECO:0007669"/>
    <property type="project" value="TreeGrafter"/>
</dbReference>